<evidence type="ECO:0000256" key="3">
    <source>
        <dbReference type="ARBA" id="ARBA00022475"/>
    </source>
</evidence>
<dbReference type="EC" id="3.4.16.4" evidence="17"/>
<dbReference type="Gene3D" id="3.40.710.10">
    <property type="entry name" value="DD-peptidase/beta-lactamase superfamily"/>
    <property type="match status" value="1"/>
</dbReference>
<evidence type="ECO:0000256" key="6">
    <source>
        <dbReference type="ARBA" id="ARBA00022670"/>
    </source>
</evidence>
<dbReference type="Proteomes" id="UP000703590">
    <property type="component" value="Unassembled WGS sequence"/>
</dbReference>
<dbReference type="PANTHER" id="PTHR30627:SF2">
    <property type="entry name" value="PEPTIDOGLYCAN D,D-TRANSPEPTIDASE MRDA"/>
    <property type="match status" value="1"/>
</dbReference>
<keyword evidence="7 14" id="KW-0812">Transmembrane</keyword>
<dbReference type="PANTHER" id="PTHR30627">
    <property type="entry name" value="PEPTIDOGLYCAN D,D-TRANSPEPTIDASE"/>
    <property type="match status" value="1"/>
</dbReference>
<evidence type="ECO:0000256" key="12">
    <source>
        <dbReference type="ARBA" id="ARBA00023136"/>
    </source>
</evidence>
<evidence type="ECO:0000313" key="17">
    <source>
        <dbReference type="EMBL" id="MBN2964738.1"/>
    </source>
</evidence>
<keyword evidence="8 17" id="KW-0378">Hydrolase</keyword>
<evidence type="ECO:0000256" key="9">
    <source>
        <dbReference type="ARBA" id="ARBA00022960"/>
    </source>
</evidence>
<evidence type="ECO:0000256" key="7">
    <source>
        <dbReference type="ARBA" id="ARBA00022692"/>
    </source>
</evidence>
<dbReference type="GO" id="GO:0009002">
    <property type="term" value="F:serine-type D-Ala-D-Ala carboxypeptidase activity"/>
    <property type="evidence" value="ECO:0007669"/>
    <property type="project" value="UniProtKB-EC"/>
</dbReference>
<keyword evidence="12 14" id="KW-0472">Membrane</keyword>
<proteinExistence type="predicted"/>
<evidence type="ECO:0000256" key="11">
    <source>
        <dbReference type="ARBA" id="ARBA00022989"/>
    </source>
</evidence>
<dbReference type="SUPFAM" id="SSF56519">
    <property type="entry name" value="Penicillin binding protein dimerisation domain"/>
    <property type="match status" value="1"/>
</dbReference>
<evidence type="ECO:0000256" key="14">
    <source>
        <dbReference type="SAM" id="Phobius"/>
    </source>
</evidence>
<dbReference type="InterPro" id="IPR050515">
    <property type="entry name" value="Beta-lactam/transpept"/>
</dbReference>
<dbReference type="Pfam" id="PF03717">
    <property type="entry name" value="PBP_dimer"/>
    <property type="match status" value="1"/>
</dbReference>
<dbReference type="InterPro" id="IPR012338">
    <property type="entry name" value="Beta-lactam/transpept-like"/>
</dbReference>
<dbReference type="Gene3D" id="3.90.1310.10">
    <property type="entry name" value="Penicillin-binding protein 2a (Domain 2)"/>
    <property type="match status" value="1"/>
</dbReference>
<feature type="domain" description="Penicillin-binding protein transpeptidase" evidence="15">
    <location>
        <begin position="251"/>
        <end position="585"/>
    </location>
</feature>
<keyword evidence="4" id="KW-0997">Cell inner membrane</keyword>
<dbReference type="InterPro" id="IPR005311">
    <property type="entry name" value="PBP_dimer"/>
</dbReference>
<keyword evidence="18" id="KW-1185">Reference proteome</keyword>
<name>A0ABS2WT16_9BACT</name>
<keyword evidence="5 17" id="KW-0121">Carboxypeptidase</keyword>
<keyword evidence="13" id="KW-0961">Cell wall biogenesis/degradation</keyword>
<comment type="subcellular location">
    <subcellularLocation>
        <location evidence="2">Cell membrane</location>
    </subcellularLocation>
    <subcellularLocation>
        <location evidence="1">Membrane</location>
        <topology evidence="1">Single-pass membrane protein</topology>
    </subcellularLocation>
</comment>
<organism evidence="17 18">
    <name type="scientific">Sulfurospirillum tamanense</name>
    <dbReference type="NCBI Taxonomy" id="2813362"/>
    <lineage>
        <taxon>Bacteria</taxon>
        <taxon>Pseudomonadati</taxon>
        <taxon>Campylobacterota</taxon>
        <taxon>Epsilonproteobacteria</taxon>
        <taxon>Campylobacterales</taxon>
        <taxon>Sulfurospirillaceae</taxon>
        <taxon>Sulfurospirillum</taxon>
    </lineage>
</organism>
<evidence type="ECO:0000256" key="2">
    <source>
        <dbReference type="ARBA" id="ARBA00004236"/>
    </source>
</evidence>
<evidence type="ECO:0000256" key="4">
    <source>
        <dbReference type="ARBA" id="ARBA00022519"/>
    </source>
</evidence>
<accession>A0ABS2WT16</accession>
<dbReference type="NCBIfam" id="TIGR03423">
    <property type="entry name" value="pbp2_mrdA"/>
    <property type="match status" value="1"/>
</dbReference>
<dbReference type="RefSeq" id="WP_205459289.1">
    <property type="nucleotide sequence ID" value="NZ_JAFHKK010000016.1"/>
</dbReference>
<keyword evidence="9" id="KW-0133">Cell shape</keyword>
<dbReference type="EMBL" id="JAFHKK010000016">
    <property type="protein sequence ID" value="MBN2964738.1"/>
    <property type="molecule type" value="Genomic_DNA"/>
</dbReference>
<evidence type="ECO:0000256" key="10">
    <source>
        <dbReference type="ARBA" id="ARBA00022984"/>
    </source>
</evidence>
<keyword evidence="6" id="KW-0645">Protease</keyword>
<feature type="domain" description="Penicillin-binding protein dimerisation" evidence="16">
    <location>
        <begin position="47"/>
        <end position="220"/>
    </location>
</feature>
<dbReference type="Gene3D" id="3.30.1390.30">
    <property type="entry name" value="Penicillin-binding protein 2a, domain 3"/>
    <property type="match status" value="1"/>
</dbReference>
<gene>
    <name evidence="17" type="primary">mrdA</name>
    <name evidence="17" type="ORF">JWV37_08090</name>
</gene>
<comment type="caution">
    <text evidence="17">The sequence shown here is derived from an EMBL/GenBank/DDBJ whole genome shotgun (WGS) entry which is preliminary data.</text>
</comment>
<evidence type="ECO:0000259" key="15">
    <source>
        <dbReference type="Pfam" id="PF00905"/>
    </source>
</evidence>
<dbReference type="Pfam" id="PF00905">
    <property type="entry name" value="Transpeptidase"/>
    <property type="match status" value="1"/>
</dbReference>
<dbReference type="InterPro" id="IPR017790">
    <property type="entry name" value="Penicillin-binding_protein_2"/>
</dbReference>
<dbReference type="SUPFAM" id="SSF56601">
    <property type="entry name" value="beta-lactamase/transpeptidase-like"/>
    <property type="match status" value="1"/>
</dbReference>
<evidence type="ECO:0000313" key="18">
    <source>
        <dbReference type="Proteomes" id="UP000703590"/>
    </source>
</evidence>
<feature type="transmembrane region" description="Helical" evidence="14">
    <location>
        <begin position="5"/>
        <end position="23"/>
    </location>
</feature>
<keyword evidence="3" id="KW-1003">Cell membrane</keyword>
<dbReference type="InterPro" id="IPR001460">
    <property type="entry name" value="PCN-bd_Tpept"/>
</dbReference>
<dbReference type="InterPro" id="IPR036138">
    <property type="entry name" value="PBP_dimer_sf"/>
</dbReference>
<evidence type="ECO:0000256" key="13">
    <source>
        <dbReference type="ARBA" id="ARBA00023316"/>
    </source>
</evidence>
<sequence length="597" mass="67339">MRMRIVFSAIVLVWVILMVRIYYISIKSNTYYEEIANQNAIKVERLAPLRGSIMDAQGRPMAVNRLGFSVGITPHLSARSKEAILNEEIAFLSTLLKQDPEELKKRYLRKDSPYFQGFVTVIDFISYDAVIEHFSRISLRDNLKIVPSSKRHYPYGKLASHVIGYVGRANLDDYNEDPISRLTNHVGRTGIEHYYNAVLQGKEGERRTKVTAFNQEIEELSKTLPSSTDLELTIDLELQQYISEIFAEDAGAVVVMDVEDGKLLAAGSFPEYDLNQFVTGISHEAWQELMNNLDNPFTNKLVNGLYPPGSVVKMGVGLALLGTQKITRQTSYYCTASFELGGRNFRCWRDGGHGHTDLNKAIRESCDDYFYKASLKVGVDALTPVLERLGFGDRTGVDLPNEFIGTVPGRHWKMQRYQKPWYQGETLITSIGQGYFLSTPLQVALHTGILATGKKVTPHFVKRIDGEEVVYPVDEEILTEIEKAELPHIQKGMYEVANHPNGTAYWRLINSKIKVAAKTGTAQVVGIGQDVKKRIKEEEMEYFHRSHAWLTSYGPYKNPRYVVTVLVEHGGHGGQAAGPIVTKIYNKLEELGYIEAE</sequence>
<keyword evidence="10" id="KW-0573">Peptidoglycan synthesis</keyword>
<keyword evidence="11 14" id="KW-1133">Transmembrane helix</keyword>
<protein>
    <submittedName>
        <fullName evidence="17">Penicillin-binding protein 2</fullName>
        <ecNumber evidence="17">3.4.16.4</ecNumber>
    </submittedName>
</protein>
<evidence type="ECO:0000256" key="1">
    <source>
        <dbReference type="ARBA" id="ARBA00004167"/>
    </source>
</evidence>
<evidence type="ECO:0000259" key="16">
    <source>
        <dbReference type="Pfam" id="PF03717"/>
    </source>
</evidence>
<evidence type="ECO:0000256" key="5">
    <source>
        <dbReference type="ARBA" id="ARBA00022645"/>
    </source>
</evidence>
<reference evidence="17" key="2">
    <citation type="submission" date="2021-02" db="EMBL/GenBank/DDBJ databases">
        <authorList>
            <person name="Merkel A.Y."/>
        </authorList>
    </citation>
    <scope>NUCLEOTIDE SEQUENCE</scope>
    <source>
        <strain evidence="17">T05b</strain>
    </source>
</reference>
<evidence type="ECO:0000256" key="8">
    <source>
        <dbReference type="ARBA" id="ARBA00022801"/>
    </source>
</evidence>
<reference evidence="17" key="1">
    <citation type="submission" date="2021-02" db="EMBL/GenBank/DDBJ databases">
        <title>Sulfurospirillum tamanensis sp. nov.</title>
        <authorList>
            <person name="Frolova A."/>
            <person name="Merkel A."/>
            <person name="Slobodkin A."/>
        </authorList>
    </citation>
    <scope>NUCLEOTIDE SEQUENCE</scope>
    <source>
        <strain evidence="17">T05b</strain>
    </source>
</reference>